<comment type="caution">
    <text evidence="3">The sequence shown here is derived from an EMBL/GenBank/DDBJ whole genome shotgun (WGS) entry which is preliminary data.</text>
</comment>
<evidence type="ECO:0000256" key="1">
    <source>
        <dbReference type="SAM" id="SignalP"/>
    </source>
</evidence>
<feature type="domain" description="EfeO-type cupredoxin-like" evidence="2">
    <location>
        <begin position="9"/>
        <end position="111"/>
    </location>
</feature>
<dbReference type="RefSeq" id="WP_322776146.1">
    <property type="nucleotide sequence ID" value="NZ_JARJFB010000007.1"/>
</dbReference>
<proteinExistence type="predicted"/>
<feature type="chain" id="PRO_5045332801" evidence="1">
    <location>
        <begin position="23"/>
        <end position="123"/>
    </location>
</feature>
<dbReference type="SUPFAM" id="SSF49503">
    <property type="entry name" value="Cupredoxins"/>
    <property type="match status" value="1"/>
</dbReference>
<evidence type="ECO:0000313" key="4">
    <source>
        <dbReference type="Proteomes" id="UP001291687"/>
    </source>
</evidence>
<name>A0ABU5NAQ5_9RICK</name>
<sequence length="123" mass="13955">MQQFITFLILTCSLFTASNAFGTEDAVHVDIYIKDHKFSPSVVELPEGKKIVITVHNQDATIEEFESIELKREKIVLGNSETRIILAPLKPGEYKFFGDFHQDTAQGKIVIKETPKEETEKDV</sequence>
<dbReference type="Pfam" id="PF13473">
    <property type="entry name" value="Cupredoxin_1"/>
    <property type="match status" value="1"/>
</dbReference>
<protein>
    <submittedName>
        <fullName evidence="3">Cupredoxin domain-containing protein</fullName>
    </submittedName>
</protein>
<dbReference type="Gene3D" id="2.60.40.420">
    <property type="entry name" value="Cupredoxins - blue copper proteins"/>
    <property type="match status" value="1"/>
</dbReference>
<evidence type="ECO:0000259" key="2">
    <source>
        <dbReference type="Pfam" id="PF13473"/>
    </source>
</evidence>
<reference evidence="3 4" key="1">
    <citation type="submission" date="2023-03" db="EMBL/GenBank/DDBJ databases">
        <title>Host association and intracellularity evolved multiple times independently in the Rickettsiales.</title>
        <authorList>
            <person name="Castelli M."/>
            <person name="Nardi T."/>
            <person name="Gammuto L."/>
            <person name="Bellinzona G."/>
            <person name="Sabaneyeva E."/>
            <person name="Potekhin A."/>
            <person name="Serra V."/>
            <person name="Petroni G."/>
            <person name="Sassera D."/>
        </authorList>
    </citation>
    <scope>NUCLEOTIDE SEQUENCE [LARGE SCALE GENOMIC DNA]</scope>
    <source>
        <strain evidence="3 4">Sr 2-6</strain>
    </source>
</reference>
<evidence type="ECO:0000313" key="3">
    <source>
        <dbReference type="EMBL" id="MEA0970243.1"/>
    </source>
</evidence>
<organism evidence="3 4">
    <name type="scientific">Candidatus Megaera venefica</name>
    <dbReference type="NCBI Taxonomy" id="2055910"/>
    <lineage>
        <taxon>Bacteria</taxon>
        <taxon>Pseudomonadati</taxon>
        <taxon>Pseudomonadota</taxon>
        <taxon>Alphaproteobacteria</taxon>
        <taxon>Rickettsiales</taxon>
        <taxon>Rickettsiaceae</taxon>
        <taxon>Candidatus Megaera</taxon>
    </lineage>
</organism>
<dbReference type="InterPro" id="IPR008972">
    <property type="entry name" value="Cupredoxin"/>
</dbReference>
<dbReference type="Proteomes" id="UP001291687">
    <property type="component" value="Unassembled WGS sequence"/>
</dbReference>
<accession>A0ABU5NAQ5</accession>
<keyword evidence="1" id="KW-0732">Signal</keyword>
<dbReference type="EMBL" id="JARJFB010000007">
    <property type="protein sequence ID" value="MEA0970243.1"/>
    <property type="molecule type" value="Genomic_DNA"/>
</dbReference>
<dbReference type="InterPro" id="IPR028096">
    <property type="entry name" value="EfeO_Cupredoxin"/>
</dbReference>
<keyword evidence="4" id="KW-1185">Reference proteome</keyword>
<gene>
    <name evidence="3" type="ORF">Megvenef_00198</name>
</gene>
<feature type="signal peptide" evidence="1">
    <location>
        <begin position="1"/>
        <end position="22"/>
    </location>
</feature>